<dbReference type="Gene3D" id="2.60.120.260">
    <property type="entry name" value="Galactose-binding domain-like"/>
    <property type="match status" value="1"/>
</dbReference>
<protein>
    <recommendedName>
        <fullName evidence="2">Glycoside hydrolase 35 catalytic domain-containing protein</fullName>
    </recommendedName>
</protein>
<feature type="non-terminal residue" evidence="3">
    <location>
        <position position="1"/>
    </location>
</feature>
<evidence type="ECO:0000313" key="4">
    <source>
        <dbReference type="Proteomes" id="UP001286313"/>
    </source>
</evidence>
<sequence length="98" mass="11309">MTANFKNQVEENLDTLLQLQPDRPLMVMEYWTGWFDHWLAGIHSTFSPEKFADNLETIMKYNSSVNMYMFIGGTSFGFMAGANTVDIWPHYAPIVSSY</sequence>
<dbReference type="Pfam" id="PF01301">
    <property type="entry name" value="Glyco_hydro_35"/>
    <property type="match status" value="1"/>
</dbReference>
<keyword evidence="4" id="KW-1185">Reference proteome</keyword>
<organism evidence="3 4">
    <name type="scientific">Petrolisthes cinctipes</name>
    <name type="common">Flat porcelain crab</name>
    <dbReference type="NCBI Taxonomy" id="88211"/>
    <lineage>
        <taxon>Eukaryota</taxon>
        <taxon>Metazoa</taxon>
        <taxon>Ecdysozoa</taxon>
        <taxon>Arthropoda</taxon>
        <taxon>Crustacea</taxon>
        <taxon>Multicrustacea</taxon>
        <taxon>Malacostraca</taxon>
        <taxon>Eumalacostraca</taxon>
        <taxon>Eucarida</taxon>
        <taxon>Decapoda</taxon>
        <taxon>Pleocyemata</taxon>
        <taxon>Anomura</taxon>
        <taxon>Galatheoidea</taxon>
        <taxon>Porcellanidae</taxon>
        <taxon>Petrolisthes</taxon>
    </lineage>
</organism>
<dbReference type="AlphaFoldDB" id="A0AAE1BJI3"/>
<dbReference type="InterPro" id="IPR001944">
    <property type="entry name" value="Glycoside_Hdrlase_35"/>
</dbReference>
<name>A0AAE1BJI3_PETCI</name>
<evidence type="ECO:0000313" key="3">
    <source>
        <dbReference type="EMBL" id="KAK3851558.1"/>
    </source>
</evidence>
<dbReference type="InterPro" id="IPR031330">
    <property type="entry name" value="Gly_Hdrlase_35_cat"/>
</dbReference>
<dbReference type="SUPFAM" id="SSF51445">
    <property type="entry name" value="(Trans)glycosidases"/>
    <property type="match status" value="1"/>
</dbReference>
<dbReference type="GO" id="GO:0004553">
    <property type="term" value="F:hydrolase activity, hydrolyzing O-glycosyl compounds"/>
    <property type="evidence" value="ECO:0007669"/>
    <property type="project" value="InterPro"/>
</dbReference>
<dbReference type="EMBL" id="JAWQEG010007844">
    <property type="protein sequence ID" value="KAK3851558.1"/>
    <property type="molecule type" value="Genomic_DNA"/>
</dbReference>
<dbReference type="GO" id="GO:0005975">
    <property type="term" value="P:carbohydrate metabolic process"/>
    <property type="evidence" value="ECO:0007669"/>
    <property type="project" value="InterPro"/>
</dbReference>
<dbReference type="InterPro" id="IPR017853">
    <property type="entry name" value="GH"/>
</dbReference>
<feature type="domain" description="Glycoside hydrolase 35 catalytic" evidence="2">
    <location>
        <begin position="4"/>
        <end position="98"/>
    </location>
</feature>
<proteinExistence type="inferred from homology"/>
<comment type="caution">
    <text evidence="3">The sequence shown here is derived from an EMBL/GenBank/DDBJ whole genome shotgun (WGS) entry which is preliminary data.</text>
</comment>
<evidence type="ECO:0000256" key="1">
    <source>
        <dbReference type="ARBA" id="ARBA00009809"/>
    </source>
</evidence>
<dbReference type="Proteomes" id="UP001286313">
    <property type="component" value="Unassembled WGS sequence"/>
</dbReference>
<comment type="similarity">
    <text evidence="1">Belongs to the glycosyl hydrolase 35 family.</text>
</comment>
<dbReference type="PRINTS" id="PR00742">
    <property type="entry name" value="GLHYDRLASE35"/>
</dbReference>
<accession>A0AAE1BJI3</accession>
<dbReference type="Gene3D" id="3.20.20.80">
    <property type="entry name" value="Glycosidases"/>
    <property type="match status" value="1"/>
</dbReference>
<evidence type="ECO:0000259" key="2">
    <source>
        <dbReference type="Pfam" id="PF01301"/>
    </source>
</evidence>
<gene>
    <name evidence="3" type="ORF">Pcinc_041804</name>
</gene>
<dbReference type="PANTHER" id="PTHR23421">
    <property type="entry name" value="BETA-GALACTOSIDASE RELATED"/>
    <property type="match status" value="1"/>
</dbReference>
<reference evidence="3" key="1">
    <citation type="submission" date="2023-10" db="EMBL/GenBank/DDBJ databases">
        <title>Genome assemblies of two species of porcelain crab, Petrolisthes cinctipes and Petrolisthes manimaculis (Anomura: Porcellanidae).</title>
        <authorList>
            <person name="Angst P."/>
        </authorList>
    </citation>
    <scope>NUCLEOTIDE SEQUENCE</scope>
    <source>
        <strain evidence="3">PB745_01</strain>
        <tissue evidence="3">Gill</tissue>
    </source>
</reference>